<sequence length="196" mass="21987">LWKLDTLPKVRVFSWRVGHELLLTNVKIASIRSGFDQGCPRCGVAAETLIHALKECPTSRELLSIGDWDTSTMSRGKDDKAQSIWDRASNLSKDFRIYNILNEPLLSQNVIIKKWEKPPKGFVKINLDATVEVNKMGYGMIIRDDDDFVLGAAGVSSLKGCQCMGQSVLRLREALSWRVNSILMAWCFLKPTTLAS</sequence>
<dbReference type="Proteomes" id="UP000593568">
    <property type="component" value="Unassembled WGS sequence"/>
</dbReference>
<name>A0A7J9DWL1_9ROSI</name>
<reference evidence="2 3" key="1">
    <citation type="journal article" date="2019" name="Genome Biol. Evol.">
        <title>Insights into the evolution of the New World diploid cottons (Gossypium, subgenus Houzingenia) based on genome sequencing.</title>
        <authorList>
            <person name="Grover C.E."/>
            <person name="Arick M.A. 2nd"/>
            <person name="Thrash A."/>
            <person name="Conover J.L."/>
            <person name="Sanders W.S."/>
            <person name="Peterson D.G."/>
            <person name="Frelichowski J.E."/>
            <person name="Scheffler J.A."/>
            <person name="Scheffler B.E."/>
            <person name="Wendel J.F."/>
        </authorList>
    </citation>
    <scope>NUCLEOTIDE SEQUENCE [LARGE SCALE GENOMIC DNA]</scope>
    <source>
        <strain evidence="2">8</strain>
        <tissue evidence="2">Leaf</tissue>
    </source>
</reference>
<keyword evidence="3" id="KW-1185">Reference proteome</keyword>
<evidence type="ECO:0000313" key="2">
    <source>
        <dbReference type="EMBL" id="MBA0765143.1"/>
    </source>
</evidence>
<organism evidence="2 3">
    <name type="scientific">Gossypium trilobum</name>
    <dbReference type="NCBI Taxonomy" id="34281"/>
    <lineage>
        <taxon>Eukaryota</taxon>
        <taxon>Viridiplantae</taxon>
        <taxon>Streptophyta</taxon>
        <taxon>Embryophyta</taxon>
        <taxon>Tracheophyta</taxon>
        <taxon>Spermatophyta</taxon>
        <taxon>Magnoliopsida</taxon>
        <taxon>eudicotyledons</taxon>
        <taxon>Gunneridae</taxon>
        <taxon>Pentapetalae</taxon>
        <taxon>rosids</taxon>
        <taxon>malvids</taxon>
        <taxon>Malvales</taxon>
        <taxon>Malvaceae</taxon>
        <taxon>Malvoideae</taxon>
        <taxon>Gossypium</taxon>
    </lineage>
</organism>
<proteinExistence type="predicted"/>
<feature type="non-terminal residue" evidence="2">
    <location>
        <position position="196"/>
    </location>
</feature>
<gene>
    <name evidence="2" type="ORF">Gotri_014392</name>
</gene>
<dbReference type="Pfam" id="PF13966">
    <property type="entry name" value="zf-RVT"/>
    <property type="match status" value="1"/>
</dbReference>
<evidence type="ECO:0000313" key="3">
    <source>
        <dbReference type="Proteomes" id="UP000593568"/>
    </source>
</evidence>
<evidence type="ECO:0000259" key="1">
    <source>
        <dbReference type="Pfam" id="PF13966"/>
    </source>
</evidence>
<dbReference type="PANTHER" id="PTHR47074:SF48">
    <property type="entry name" value="POLYNUCLEOTIDYL TRANSFERASE, RIBONUCLEASE H-LIKE SUPERFAMILY PROTEIN"/>
    <property type="match status" value="1"/>
</dbReference>
<dbReference type="PANTHER" id="PTHR47074">
    <property type="entry name" value="BNAC02G40300D PROTEIN"/>
    <property type="match status" value="1"/>
</dbReference>
<feature type="domain" description="Reverse transcriptase zinc-binding" evidence="1">
    <location>
        <begin position="1"/>
        <end position="61"/>
    </location>
</feature>
<protein>
    <recommendedName>
        <fullName evidence="1">Reverse transcriptase zinc-binding domain-containing protein</fullName>
    </recommendedName>
</protein>
<dbReference type="AlphaFoldDB" id="A0A7J9DWL1"/>
<dbReference type="EMBL" id="JABEZW010000005">
    <property type="protein sequence ID" value="MBA0765143.1"/>
    <property type="molecule type" value="Genomic_DNA"/>
</dbReference>
<accession>A0A7J9DWL1</accession>
<comment type="caution">
    <text evidence="2">The sequence shown here is derived from an EMBL/GenBank/DDBJ whole genome shotgun (WGS) entry which is preliminary data.</text>
</comment>
<dbReference type="InterPro" id="IPR052929">
    <property type="entry name" value="RNase_H-like_EbsB-rel"/>
</dbReference>
<dbReference type="InterPro" id="IPR026960">
    <property type="entry name" value="RVT-Znf"/>
</dbReference>